<dbReference type="Proteomes" id="UP001153954">
    <property type="component" value="Unassembled WGS sequence"/>
</dbReference>
<organism evidence="1 2">
    <name type="scientific">Euphydryas editha</name>
    <name type="common">Edith's checkerspot</name>
    <dbReference type="NCBI Taxonomy" id="104508"/>
    <lineage>
        <taxon>Eukaryota</taxon>
        <taxon>Metazoa</taxon>
        <taxon>Ecdysozoa</taxon>
        <taxon>Arthropoda</taxon>
        <taxon>Hexapoda</taxon>
        <taxon>Insecta</taxon>
        <taxon>Pterygota</taxon>
        <taxon>Neoptera</taxon>
        <taxon>Endopterygota</taxon>
        <taxon>Lepidoptera</taxon>
        <taxon>Glossata</taxon>
        <taxon>Ditrysia</taxon>
        <taxon>Papilionoidea</taxon>
        <taxon>Nymphalidae</taxon>
        <taxon>Nymphalinae</taxon>
        <taxon>Euphydryas</taxon>
    </lineage>
</organism>
<evidence type="ECO:0000313" key="2">
    <source>
        <dbReference type="Proteomes" id="UP001153954"/>
    </source>
</evidence>
<proteinExistence type="predicted"/>
<protein>
    <submittedName>
        <fullName evidence="1">Uncharacterized protein</fullName>
    </submittedName>
</protein>
<gene>
    <name evidence="1" type="ORF">EEDITHA_LOCUS20025</name>
</gene>
<accession>A0AAU9V1K3</accession>
<keyword evidence="2" id="KW-1185">Reference proteome</keyword>
<reference evidence="1" key="1">
    <citation type="submission" date="2022-03" db="EMBL/GenBank/DDBJ databases">
        <authorList>
            <person name="Tunstrom K."/>
        </authorList>
    </citation>
    <scope>NUCLEOTIDE SEQUENCE</scope>
</reference>
<sequence>MAYLANAKKDILSASFFRMVWSEGWSSFLWSLSSNPTYLCRTSNILAEFGELSPHDPDRRYTKDCPRRSWPSWPVRICVSINVSVAFLTSLQAVFASGKKIFVTEPVSEEFYLSCHNRTVSSRICLLTYEIGTLL</sequence>
<comment type="caution">
    <text evidence="1">The sequence shown here is derived from an EMBL/GenBank/DDBJ whole genome shotgun (WGS) entry which is preliminary data.</text>
</comment>
<name>A0AAU9V1K3_EUPED</name>
<dbReference type="AlphaFoldDB" id="A0AAU9V1K3"/>
<dbReference type="EMBL" id="CAKOGL010000028">
    <property type="protein sequence ID" value="CAH2105815.1"/>
    <property type="molecule type" value="Genomic_DNA"/>
</dbReference>
<evidence type="ECO:0000313" key="1">
    <source>
        <dbReference type="EMBL" id="CAH2105815.1"/>
    </source>
</evidence>